<organism evidence="1 2">
    <name type="scientific">Rosa chinensis</name>
    <name type="common">China rose</name>
    <dbReference type="NCBI Taxonomy" id="74649"/>
    <lineage>
        <taxon>Eukaryota</taxon>
        <taxon>Viridiplantae</taxon>
        <taxon>Streptophyta</taxon>
        <taxon>Embryophyta</taxon>
        <taxon>Tracheophyta</taxon>
        <taxon>Spermatophyta</taxon>
        <taxon>Magnoliopsida</taxon>
        <taxon>eudicotyledons</taxon>
        <taxon>Gunneridae</taxon>
        <taxon>Pentapetalae</taxon>
        <taxon>rosids</taxon>
        <taxon>fabids</taxon>
        <taxon>Rosales</taxon>
        <taxon>Rosaceae</taxon>
        <taxon>Rosoideae</taxon>
        <taxon>Rosoideae incertae sedis</taxon>
        <taxon>Rosa</taxon>
    </lineage>
</organism>
<reference evidence="1 2" key="1">
    <citation type="journal article" date="2018" name="Nat. Genet.">
        <title>The Rosa genome provides new insights in the design of modern roses.</title>
        <authorList>
            <person name="Bendahmane M."/>
        </authorList>
    </citation>
    <scope>NUCLEOTIDE SEQUENCE [LARGE SCALE GENOMIC DNA]</scope>
    <source>
        <strain evidence="2">cv. Old Blush</strain>
    </source>
</reference>
<gene>
    <name evidence="1" type="ORF">RchiOBHm_Chr3g0487951</name>
</gene>
<evidence type="ECO:0000313" key="2">
    <source>
        <dbReference type="Proteomes" id="UP000238479"/>
    </source>
</evidence>
<dbReference type="AlphaFoldDB" id="A0A2P6RFM4"/>
<name>A0A2P6RFM4_ROSCH</name>
<keyword evidence="2" id="KW-1185">Reference proteome</keyword>
<proteinExistence type="predicted"/>
<sequence>MISQDIGEGVLVLASCGSYFKLALPFIRISKRVGKEGKLSNERILLVFRSKLILRLVVISSCII</sequence>
<comment type="caution">
    <text evidence="1">The sequence shown here is derived from an EMBL/GenBank/DDBJ whole genome shotgun (WGS) entry which is preliminary data.</text>
</comment>
<dbReference type="Gramene" id="PRQ45236">
    <property type="protein sequence ID" value="PRQ45236"/>
    <property type="gene ID" value="RchiOBHm_Chr3g0487951"/>
</dbReference>
<dbReference type="Proteomes" id="UP000238479">
    <property type="component" value="Chromosome 3"/>
</dbReference>
<evidence type="ECO:0000313" key="1">
    <source>
        <dbReference type="EMBL" id="PRQ45236.1"/>
    </source>
</evidence>
<protein>
    <submittedName>
        <fullName evidence="1">Uncharacterized protein</fullName>
    </submittedName>
</protein>
<accession>A0A2P6RFM4</accession>
<dbReference type="EMBL" id="PDCK01000041">
    <property type="protein sequence ID" value="PRQ45236.1"/>
    <property type="molecule type" value="Genomic_DNA"/>
</dbReference>